<dbReference type="EMBL" id="LCWV01000005">
    <property type="protein sequence ID" value="PWI72865.1"/>
    <property type="molecule type" value="Genomic_DNA"/>
</dbReference>
<dbReference type="Gene3D" id="3.30.200.20">
    <property type="entry name" value="Phosphorylase Kinase, domain 1"/>
    <property type="match status" value="1"/>
</dbReference>
<proteinExistence type="predicted"/>
<evidence type="ECO:0000313" key="5">
    <source>
        <dbReference type="EMBL" id="PWI72865.1"/>
    </source>
</evidence>
<name>A0A2U3EEC0_PURLI</name>
<organism evidence="5 6">
    <name type="scientific">Purpureocillium lilacinum</name>
    <name type="common">Paecilomyces lilacinus</name>
    <dbReference type="NCBI Taxonomy" id="33203"/>
    <lineage>
        <taxon>Eukaryota</taxon>
        <taxon>Fungi</taxon>
        <taxon>Dikarya</taxon>
        <taxon>Ascomycota</taxon>
        <taxon>Pezizomycotina</taxon>
        <taxon>Sordariomycetes</taxon>
        <taxon>Hypocreomycetidae</taxon>
        <taxon>Hypocreales</taxon>
        <taxon>Ophiocordycipitaceae</taxon>
        <taxon>Purpureocillium</taxon>
    </lineage>
</organism>
<dbReference type="PROSITE" id="PS50966">
    <property type="entry name" value="ZF_SWIM"/>
    <property type="match status" value="1"/>
</dbReference>
<dbReference type="Gene3D" id="3.30.40.10">
    <property type="entry name" value="Zinc/RING finger domain, C3HC4 (zinc finger)"/>
    <property type="match status" value="1"/>
</dbReference>
<protein>
    <submittedName>
        <fullName evidence="5">Znf1</fullName>
    </submittedName>
</protein>
<keyword evidence="1" id="KW-0862">Zinc</keyword>
<feature type="domain" description="SWIM-type" evidence="4">
    <location>
        <begin position="151"/>
        <end position="183"/>
    </location>
</feature>
<keyword evidence="1" id="KW-0863">Zinc-finger</keyword>
<feature type="compositionally biased region" description="Low complexity" evidence="2">
    <location>
        <begin position="59"/>
        <end position="81"/>
    </location>
</feature>
<evidence type="ECO:0000256" key="2">
    <source>
        <dbReference type="SAM" id="MobiDB-lite"/>
    </source>
</evidence>
<evidence type="ECO:0000259" key="4">
    <source>
        <dbReference type="PROSITE" id="PS50966"/>
    </source>
</evidence>
<comment type="caution">
    <text evidence="5">The sequence shown here is derived from an EMBL/GenBank/DDBJ whole genome shotgun (WGS) entry which is preliminary data.</text>
</comment>
<dbReference type="SUPFAM" id="SSF57850">
    <property type="entry name" value="RING/U-box"/>
    <property type="match status" value="1"/>
</dbReference>
<dbReference type="Proteomes" id="UP000245956">
    <property type="component" value="Unassembled WGS sequence"/>
</dbReference>
<dbReference type="SUPFAM" id="SSF56112">
    <property type="entry name" value="Protein kinase-like (PK-like)"/>
    <property type="match status" value="1"/>
</dbReference>
<dbReference type="PANTHER" id="PTHR21540:SF0">
    <property type="entry name" value="PHD FAMILY PROTEIN"/>
    <property type="match status" value="1"/>
</dbReference>
<dbReference type="Gene3D" id="3.90.1200.10">
    <property type="match status" value="1"/>
</dbReference>
<dbReference type="GO" id="GO:0008270">
    <property type="term" value="F:zinc ion binding"/>
    <property type="evidence" value="ECO:0007669"/>
    <property type="project" value="UniProtKB-KW"/>
</dbReference>
<dbReference type="InterPro" id="IPR013083">
    <property type="entry name" value="Znf_RING/FYVE/PHD"/>
</dbReference>
<dbReference type="InterPro" id="IPR002575">
    <property type="entry name" value="Aminoglycoside_PTrfase"/>
</dbReference>
<dbReference type="InterPro" id="IPR001841">
    <property type="entry name" value="Znf_RING"/>
</dbReference>
<dbReference type="InterPro" id="IPR011009">
    <property type="entry name" value="Kinase-like_dom_sf"/>
</dbReference>
<sequence>MAPPAIGAVRQGTGGHSRRNIPSTGIVKGARGSASNPIILGDDLPPSTPRKPSARIQNTKTAPLTSPKKSSTKPSQQATKSPSRKRKAETDSSPTAEKRARKFRPKAPQAFYPVYERALGQRFYVLKRTPSGTVECPEETFEMTGSTGNVYTVHIGRQPQCNCPHARKGNQCKHVLYILARVLHAPFDLVYQTALLSTELCTIFASEPDRDASGSTTAGKRKPVEGDCPICYCDLDADSSESVVWCRAACGQNIHQKCFQMWAATKAHGTVTCPMCRSTWEGDPDVASRVRMDMAVQSEGYANVGRQLGISGARDESTYSTWGLARRVVSPERSTVPGLAMCKLGLNERPRQRPRHELGAKVSHSAKQLLAGDRAARCVRATVVAKPLPDGHLILAGSFIAPEHGTAWHNMAWHNISPIGSALSVCARVRIEGITAPSGFVQWEGLLSSSSVEKERARLVQIRLARPQPRPRPRTDRTHQTWLWFFAMAPVTNQMLNAKREADCVGLTTERKYFKVGHAWIKRSLRPAEWQINPFTGTLVVPHFGAERILNEAAAMQFIAEKTNIPVPKLHACFQDNEAAYLVMEYVDGVTMNELNANERQIVERELEGYLQTLRTFEIRLVIPPYRVMVKLPRPNWKMRPKSSEDLVFCHNDFSTHNAIVDPSTLKVNAIIDWEYVGFYPVEFEGLFFRRPGPLVALEGEADDTDDRKDTMVSWSTWPSTMSTQTAPMTQAEDTAFAPGPSVVDLSPY</sequence>
<dbReference type="GO" id="GO:0061630">
    <property type="term" value="F:ubiquitin protein ligase activity"/>
    <property type="evidence" value="ECO:0007669"/>
    <property type="project" value="InterPro"/>
</dbReference>
<dbReference type="CDD" id="cd16494">
    <property type="entry name" value="RING-CH-C4HC3_ZSWM2"/>
    <property type="match status" value="1"/>
</dbReference>
<feature type="domain" description="RING-type" evidence="3">
    <location>
        <begin position="228"/>
        <end position="277"/>
    </location>
</feature>
<accession>A0A2U3EEC0</accession>
<keyword evidence="1" id="KW-0479">Metal-binding</keyword>
<dbReference type="Pfam" id="PF13639">
    <property type="entry name" value="zf-RING_2"/>
    <property type="match status" value="1"/>
</dbReference>
<evidence type="ECO:0000259" key="3">
    <source>
        <dbReference type="PROSITE" id="PS50089"/>
    </source>
</evidence>
<gene>
    <name evidence="5" type="ORF">PCL_09880</name>
</gene>
<dbReference type="InterPro" id="IPR007527">
    <property type="entry name" value="Znf_SWIM"/>
</dbReference>
<dbReference type="AlphaFoldDB" id="A0A2U3EEC0"/>
<dbReference type="InterPro" id="IPR039903">
    <property type="entry name" value="Zswim2"/>
</dbReference>
<dbReference type="Pfam" id="PF01636">
    <property type="entry name" value="APH"/>
    <property type="match status" value="2"/>
</dbReference>
<evidence type="ECO:0000313" key="6">
    <source>
        <dbReference type="Proteomes" id="UP000245956"/>
    </source>
</evidence>
<dbReference type="CDD" id="cd05120">
    <property type="entry name" value="APH_ChoK_like"/>
    <property type="match status" value="1"/>
</dbReference>
<dbReference type="PROSITE" id="PS50089">
    <property type="entry name" value="ZF_RING_2"/>
    <property type="match status" value="1"/>
</dbReference>
<feature type="region of interest" description="Disordered" evidence="2">
    <location>
        <begin position="1"/>
        <end position="105"/>
    </location>
</feature>
<evidence type="ECO:0000256" key="1">
    <source>
        <dbReference type="PROSITE-ProRule" id="PRU00175"/>
    </source>
</evidence>
<dbReference type="PANTHER" id="PTHR21540">
    <property type="entry name" value="RING FINGER AND SWIM DOMAIN-CONTAINING PROTEIN 2"/>
    <property type="match status" value="1"/>
</dbReference>
<reference evidence="5 6" key="1">
    <citation type="journal article" date="2016" name="Front. Microbiol.">
        <title>Genome and transcriptome sequences reveal the specific parasitism of the nematophagous Purpureocillium lilacinum 36-1.</title>
        <authorList>
            <person name="Xie J."/>
            <person name="Li S."/>
            <person name="Mo C."/>
            <person name="Xiao X."/>
            <person name="Peng D."/>
            <person name="Wang G."/>
            <person name="Xiao Y."/>
        </authorList>
    </citation>
    <scope>NUCLEOTIDE SEQUENCE [LARGE SCALE GENOMIC DNA]</scope>
    <source>
        <strain evidence="5 6">36-1</strain>
    </source>
</reference>